<feature type="transmembrane region" description="Helical" evidence="1">
    <location>
        <begin position="275"/>
        <end position="296"/>
    </location>
</feature>
<organism evidence="2 3">
    <name type="scientific">Nocardioides piscis</name>
    <dbReference type="NCBI Taxonomy" id="2714938"/>
    <lineage>
        <taxon>Bacteria</taxon>
        <taxon>Bacillati</taxon>
        <taxon>Actinomycetota</taxon>
        <taxon>Actinomycetes</taxon>
        <taxon>Propionibacteriales</taxon>
        <taxon>Nocardioidaceae</taxon>
        <taxon>Nocardioides</taxon>
    </lineage>
</organism>
<evidence type="ECO:0008006" key="4">
    <source>
        <dbReference type="Google" id="ProtNLM"/>
    </source>
</evidence>
<protein>
    <recommendedName>
        <fullName evidence="4">Glycosyltransferase RgtA/B/C/D-like domain-containing protein</fullName>
    </recommendedName>
</protein>
<dbReference type="RefSeq" id="WP_166317320.1">
    <property type="nucleotide sequence ID" value="NZ_CP049866.1"/>
</dbReference>
<gene>
    <name evidence="2" type="ORF">G7071_08410</name>
</gene>
<keyword evidence="1" id="KW-0472">Membrane</keyword>
<name>A0A6G7YFP2_9ACTN</name>
<keyword evidence="3" id="KW-1185">Reference proteome</keyword>
<reference evidence="2 3" key="1">
    <citation type="submission" date="2020-03" db="EMBL/GenBank/DDBJ databases">
        <title>Nocardioides sp. nov., isolated from fish.</title>
        <authorList>
            <person name="Hyun D.-W."/>
            <person name="Bae J.-W."/>
        </authorList>
    </citation>
    <scope>NUCLEOTIDE SEQUENCE [LARGE SCALE GENOMIC DNA]</scope>
    <source>
        <strain evidence="2 3">HDW12A</strain>
    </source>
</reference>
<dbReference type="Proteomes" id="UP000502035">
    <property type="component" value="Chromosome"/>
</dbReference>
<dbReference type="KEGG" id="npi:G7071_08410"/>
<feature type="transmembrane region" description="Helical" evidence="1">
    <location>
        <begin position="303"/>
        <end position="321"/>
    </location>
</feature>
<feature type="transmembrane region" description="Helical" evidence="1">
    <location>
        <begin position="79"/>
        <end position="100"/>
    </location>
</feature>
<dbReference type="EMBL" id="CP049866">
    <property type="protein sequence ID" value="QIK75458.1"/>
    <property type="molecule type" value="Genomic_DNA"/>
</dbReference>
<feature type="transmembrane region" description="Helical" evidence="1">
    <location>
        <begin position="112"/>
        <end position="130"/>
    </location>
</feature>
<feature type="transmembrane region" description="Helical" evidence="1">
    <location>
        <begin position="213"/>
        <end position="234"/>
    </location>
</feature>
<sequence length="504" mass="53063">MPRLRLSVPRVVVGLAMVAVVLARFPSAMWPLRPDEAGFLLVARAWDPRPDSLYGPYFVDRAPEIIALVGLTDRIGGAYALRVVAALGLGAFVLLAALTARRLAVQAGSTRVGAAAAWTAVAAAALVSHAEIDPVSAKGEHLGIPLVMAACWLSLAALQERSVRRAVAAGVVAVLAVGMKQSLVGGLVFGGVLLVGSTLVGPARVPARSAIRLAAAATLGASLPVVATVGWALVAGVDLATLWHAVVGFRGDAAAVIAAQPNDALDVRAEEMRDVVRGSGMAALAVWFVVALPWLLRRCAAPALAVAALLAVDAAGVVLSGSFWMPYLLALAPGLTLAVGLLVTALPERLPSLATWALIAFLVVRSAESLMWWFDTYADATPQEVAAGRAIAAAADPEDTLVVYGGRPDIQWASGLPSPYPHLWSLPMRTLDPRLDELQRVLTGPQAPAWFVQFQRLDTWSETGTAEIREELLTDYELVAIACESYRVYLRRGLDRPAVSADCD</sequence>
<evidence type="ECO:0000313" key="3">
    <source>
        <dbReference type="Proteomes" id="UP000502035"/>
    </source>
</evidence>
<keyword evidence="1" id="KW-1133">Transmembrane helix</keyword>
<dbReference type="AlphaFoldDB" id="A0A6G7YFP2"/>
<feature type="transmembrane region" description="Helical" evidence="1">
    <location>
        <begin position="353"/>
        <end position="374"/>
    </location>
</feature>
<keyword evidence="1" id="KW-0812">Transmembrane</keyword>
<feature type="transmembrane region" description="Helical" evidence="1">
    <location>
        <begin position="327"/>
        <end position="346"/>
    </location>
</feature>
<feature type="transmembrane region" description="Helical" evidence="1">
    <location>
        <begin position="12"/>
        <end position="32"/>
    </location>
</feature>
<proteinExistence type="predicted"/>
<evidence type="ECO:0000256" key="1">
    <source>
        <dbReference type="SAM" id="Phobius"/>
    </source>
</evidence>
<feature type="transmembrane region" description="Helical" evidence="1">
    <location>
        <begin position="142"/>
        <end position="158"/>
    </location>
</feature>
<accession>A0A6G7YFP2</accession>
<evidence type="ECO:0000313" key="2">
    <source>
        <dbReference type="EMBL" id="QIK75458.1"/>
    </source>
</evidence>